<dbReference type="SUPFAM" id="SSF47616">
    <property type="entry name" value="GST C-terminal domain-like"/>
    <property type="match status" value="1"/>
</dbReference>
<dbReference type="InterPro" id="IPR036249">
    <property type="entry name" value="Thioredoxin-like_sf"/>
</dbReference>
<dbReference type="Gene3D" id="3.40.30.10">
    <property type="entry name" value="Glutaredoxin"/>
    <property type="match status" value="1"/>
</dbReference>
<feature type="domain" description="GST C-terminal" evidence="2">
    <location>
        <begin position="117"/>
        <end position="235"/>
    </location>
</feature>
<dbReference type="AlphaFoldDB" id="A0A7S2NVL9"/>
<evidence type="ECO:0008006" key="4">
    <source>
        <dbReference type="Google" id="ProtNLM"/>
    </source>
</evidence>
<proteinExistence type="predicted"/>
<dbReference type="InterPro" id="IPR004045">
    <property type="entry name" value="Glutathione_S-Trfase_N"/>
</dbReference>
<gene>
    <name evidence="3" type="ORF">BRAN1462_LOCUS23309</name>
</gene>
<dbReference type="InterPro" id="IPR040079">
    <property type="entry name" value="Glutathione_S-Trfase"/>
</dbReference>
<dbReference type="PROSITE" id="PS50404">
    <property type="entry name" value="GST_NTER"/>
    <property type="match status" value="1"/>
</dbReference>
<protein>
    <recommendedName>
        <fullName evidence="4">GST C-terminal domain-containing protein</fullName>
    </recommendedName>
</protein>
<feature type="domain" description="GST N-terminal" evidence="1">
    <location>
        <begin position="15"/>
        <end position="115"/>
    </location>
</feature>
<dbReference type="Pfam" id="PF14497">
    <property type="entry name" value="GST_C_3"/>
    <property type="match status" value="1"/>
</dbReference>
<dbReference type="InterPro" id="IPR050213">
    <property type="entry name" value="GST_superfamily"/>
</dbReference>
<evidence type="ECO:0000259" key="2">
    <source>
        <dbReference type="PROSITE" id="PS50405"/>
    </source>
</evidence>
<name>A0A7S2NVL9_9DINO</name>
<dbReference type="InterPro" id="IPR010987">
    <property type="entry name" value="Glutathione-S-Trfase_C-like"/>
</dbReference>
<evidence type="ECO:0000259" key="1">
    <source>
        <dbReference type="PROSITE" id="PS50404"/>
    </source>
</evidence>
<dbReference type="PANTHER" id="PTHR11571">
    <property type="entry name" value="GLUTATHIONE S-TRANSFERASE"/>
    <property type="match status" value="1"/>
</dbReference>
<dbReference type="PROSITE" id="PS50405">
    <property type="entry name" value="GST_CTER"/>
    <property type="match status" value="1"/>
</dbReference>
<organism evidence="3">
    <name type="scientific">Zooxanthella nutricula</name>
    <dbReference type="NCBI Taxonomy" id="1333877"/>
    <lineage>
        <taxon>Eukaryota</taxon>
        <taxon>Sar</taxon>
        <taxon>Alveolata</taxon>
        <taxon>Dinophyceae</taxon>
        <taxon>Peridiniales</taxon>
        <taxon>Peridiniales incertae sedis</taxon>
        <taxon>Zooxanthella</taxon>
    </lineage>
</organism>
<dbReference type="InterPro" id="IPR036282">
    <property type="entry name" value="Glutathione-S-Trfase_C_sf"/>
</dbReference>
<evidence type="ECO:0000313" key="3">
    <source>
        <dbReference type="EMBL" id="CAD9560773.1"/>
    </source>
</evidence>
<dbReference type="GO" id="GO:0006749">
    <property type="term" value="P:glutathione metabolic process"/>
    <property type="evidence" value="ECO:0007669"/>
    <property type="project" value="TreeGrafter"/>
</dbReference>
<dbReference type="Gene3D" id="1.20.1050.10">
    <property type="match status" value="1"/>
</dbReference>
<dbReference type="SFLD" id="SFLDS00019">
    <property type="entry name" value="Glutathione_Transferase_(cytos"/>
    <property type="match status" value="1"/>
</dbReference>
<sequence>MKRPHPGNEGLLPKSGTKVYYWPATGKAQTIRLLLADANVEWEDVVFETEMAVYSSQDSLPTIARTDAYRKFCDACREKGGNSTTNTPMLELDGKFYTQSHAIYKLVARKSGLYPAGADEAYVVDNILAHVEDARQPCYQVLRGGVDKETFLGTLLPNHLGNLERLLGDNDFFIAHSFSLADILVFDLLHNFYLAQVPGACEKYPNLKRLYKSVGERQHIKAYLESDKCKKINKFVKLE</sequence>
<accession>A0A7S2NVL9</accession>
<dbReference type="SUPFAM" id="SSF52833">
    <property type="entry name" value="Thioredoxin-like"/>
    <property type="match status" value="1"/>
</dbReference>
<reference evidence="3" key="1">
    <citation type="submission" date="2021-01" db="EMBL/GenBank/DDBJ databases">
        <authorList>
            <person name="Corre E."/>
            <person name="Pelletier E."/>
            <person name="Niang G."/>
            <person name="Scheremetjew M."/>
            <person name="Finn R."/>
            <person name="Kale V."/>
            <person name="Holt S."/>
            <person name="Cochrane G."/>
            <person name="Meng A."/>
            <person name="Brown T."/>
            <person name="Cohen L."/>
        </authorList>
    </citation>
    <scope>NUCLEOTIDE SEQUENCE</scope>
    <source>
        <strain evidence="3">RCC3387</strain>
    </source>
</reference>
<dbReference type="EMBL" id="HBGW01036807">
    <property type="protein sequence ID" value="CAD9560773.1"/>
    <property type="molecule type" value="Transcribed_RNA"/>
</dbReference>
<dbReference type="InterPro" id="IPR004046">
    <property type="entry name" value="GST_C"/>
</dbReference>
<dbReference type="GO" id="GO:0004364">
    <property type="term" value="F:glutathione transferase activity"/>
    <property type="evidence" value="ECO:0007669"/>
    <property type="project" value="TreeGrafter"/>
</dbReference>